<dbReference type="EMBL" id="SODV01000001">
    <property type="protein sequence ID" value="TDX00342.1"/>
    <property type="molecule type" value="Genomic_DNA"/>
</dbReference>
<dbReference type="Proteomes" id="UP000294498">
    <property type="component" value="Unassembled WGS sequence"/>
</dbReference>
<feature type="compositionally biased region" description="Basic and acidic residues" evidence="1">
    <location>
        <begin position="283"/>
        <end position="295"/>
    </location>
</feature>
<organism evidence="2 3">
    <name type="scientific">Dinghuibacter silviterrae</name>
    <dbReference type="NCBI Taxonomy" id="1539049"/>
    <lineage>
        <taxon>Bacteria</taxon>
        <taxon>Pseudomonadati</taxon>
        <taxon>Bacteroidota</taxon>
        <taxon>Chitinophagia</taxon>
        <taxon>Chitinophagales</taxon>
        <taxon>Chitinophagaceae</taxon>
        <taxon>Dinghuibacter</taxon>
    </lineage>
</organism>
<feature type="compositionally biased region" description="Basic and acidic residues" evidence="1">
    <location>
        <begin position="1"/>
        <end position="10"/>
    </location>
</feature>
<name>A0A4R8DQC5_9BACT</name>
<dbReference type="AlphaFoldDB" id="A0A4R8DQC5"/>
<feature type="region of interest" description="Disordered" evidence="1">
    <location>
        <begin position="1"/>
        <end position="23"/>
    </location>
</feature>
<evidence type="ECO:0000313" key="2">
    <source>
        <dbReference type="EMBL" id="TDX00342.1"/>
    </source>
</evidence>
<sequence>MREYASKNADRSPAAEVEGRKGKAVAPGNVVQRKILYKGTQYNRAELFDKTNAKIFDEILALGKIAGYNMGGVSKMANDGKVYDAENNFVEADVALEKTPQERRIEASLPHAKEVTLEKRTRDYPDVKTLFAPIDKAIIVINDGHYQFVGTSGLINCVEVMIEYHTETDKGYLVAHVNGGIEDDEAEIRRQLTLMLETLGQHLRKEINWAEFEEDSPTKKITLVRSAKLKEQNMIVNMRNILAESGAHMQLVNSNSASMEITADGARYYDNMPDKPNVSPPETDFRKTEGYPFKE</sequence>
<accession>A0A4R8DQC5</accession>
<dbReference type="RefSeq" id="WP_133991850.1">
    <property type="nucleotide sequence ID" value="NZ_SODV01000001.1"/>
</dbReference>
<proteinExistence type="predicted"/>
<evidence type="ECO:0000313" key="3">
    <source>
        <dbReference type="Proteomes" id="UP000294498"/>
    </source>
</evidence>
<reference evidence="2 3" key="1">
    <citation type="submission" date="2019-03" db="EMBL/GenBank/DDBJ databases">
        <title>Genomic Encyclopedia of Type Strains, Phase IV (KMG-IV): sequencing the most valuable type-strain genomes for metagenomic binning, comparative biology and taxonomic classification.</title>
        <authorList>
            <person name="Goeker M."/>
        </authorList>
    </citation>
    <scope>NUCLEOTIDE SEQUENCE [LARGE SCALE GENOMIC DNA]</scope>
    <source>
        <strain evidence="2 3">DSM 100059</strain>
    </source>
</reference>
<feature type="region of interest" description="Disordered" evidence="1">
    <location>
        <begin position="268"/>
        <end position="295"/>
    </location>
</feature>
<comment type="caution">
    <text evidence="2">The sequence shown here is derived from an EMBL/GenBank/DDBJ whole genome shotgun (WGS) entry which is preliminary data.</text>
</comment>
<keyword evidence="3" id="KW-1185">Reference proteome</keyword>
<gene>
    <name evidence="2" type="ORF">EDB95_1363</name>
</gene>
<evidence type="ECO:0000256" key="1">
    <source>
        <dbReference type="SAM" id="MobiDB-lite"/>
    </source>
</evidence>
<protein>
    <submittedName>
        <fullName evidence="2">Uncharacterized protein</fullName>
    </submittedName>
</protein>